<dbReference type="AlphaFoldDB" id="A0A1X2HMK2"/>
<proteinExistence type="predicted"/>
<evidence type="ECO:0000313" key="2">
    <source>
        <dbReference type="EMBL" id="ORZ00587.1"/>
    </source>
</evidence>
<keyword evidence="1" id="KW-1133">Transmembrane helix</keyword>
<accession>A0A1X2HMK2</accession>
<evidence type="ECO:0000256" key="1">
    <source>
        <dbReference type="SAM" id="Phobius"/>
    </source>
</evidence>
<evidence type="ECO:0000313" key="3">
    <source>
        <dbReference type="Proteomes" id="UP000242180"/>
    </source>
</evidence>
<comment type="caution">
    <text evidence="2">The sequence shown here is derived from an EMBL/GenBank/DDBJ whole genome shotgun (WGS) entry which is preliminary data.</text>
</comment>
<reference evidence="2 3" key="1">
    <citation type="submission" date="2016-07" db="EMBL/GenBank/DDBJ databases">
        <title>Pervasive Adenine N6-methylation of Active Genes in Fungi.</title>
        <authorList>
            <consortium name="DOE Joint Genome Institute"/>
            <person name="Mondo S.J."/>
            <person name="Dannebaum R.O."/>
            <person name="Kuo R.C."/>
            <person name="Labutti K."/>
            <person name="Haridas S."/>
            <person name="Kuo A."/>
            <person name="Salamov A."/>
            <person name="Ahrendt S.R."/>
            <person name="Lipzen A."/>
            <person name="Sullivan W."/>
            <person name="Andreopoulos W.B."/>
            <person name="Clum A."/>
            <person name="Lindquist E."/>
            <person name="Daum C."/>
            <person name="Ramamoorthy G.K."/>
            <person name="Gryganskyi A."/>
            <person name="Culley D."/>
            <person name="Magnuson J.K."/>
            <person name="James T.Y."/>
            <person name="O'Malley M.A."/>
            <person name="Stajich J.E."/>
            <person name="Spatafora J.W."/>
            <person name="Visel A."/>
            <person name="Grigoriev I.V."/>
        </authorList>
    </citation>
    <scope>NUCLEOTIDE SEQUENCE [LARGE SCALE GENOMIC DNA]</scope>
    <source>
        <strain evidence="2 3">NRRL 2496</strain>
    </source>
</reference>
<sequence length="100" mass="11512">MPHRTHTHTHNIRHCMHREDPELHALLFSNSFFGSVQYCTAIVAFSFTFYCLVAATCCVLPCFLVEISSSHAHIHVLHRSIHMSFQPPDTNDARRNRPPD</sequence>
<name>A0A1X2HMK2_SYNRA</name>
<dbReference type="EMBL" id="MCGN01000002">
    <property type="protein sequence ID" value="ORZ00587.1"/>
    <property type="molecule type" value="Genomic_DNA"/>
</dbReference>
<gene>
    <name evidence="2" type="ORF">BCR43DRAFT_485464</name>
</gene>
<dbReference type="InParanoid" id="A0A1X2HMK2"/>
<dbReference type="Proteomes" id="UP000242180">
    <property type="component" value="Unassembled WGS sequence"/>
</dbReference>
<keyword evidence="3" id="KW-1185">Reference proteome</keyword>
<protein>
    <submittedName>
        <fullName evidence="2">Uncharacterized protein</fullName>
    </submittedName>
</protein>
<organism evidence="2 3">
    <name type="scientific">Syncephalastrum racemosum</name>
    <name type="common">Filamentous fungus</name>
    <dbReference type="NCBI Taxonomy" id="13706"/>
    <lineage>
        <taxon>Eukaryota</taxon>
        <taxon>Fungi</taxon>
        <taxon>Fungi incertae sedis</taxon>
        <taxon>Mucoromycota</taxon>
        <taxon>Mucoromycotina</taxon>
        <taxon>Mucoromycetes</taxon>
        <taxon>Mucorales</taxon>
        <taxon>Syncephalastraceae</taxon>
        <taxon>Syncephalastrum</taxon>
    </lineage>
</organism>
<keyword evidence="1" id="KW-0812">Transmembrane</keyword>
<feature type="transmembrane region" description="Helical" evidence="1">
    <location>
        <begin position="41"/>
        <end position="65"/>
    </location>
</feature>
<keyword evidence="1" id="KW-0472">Membrane</keyword>